<accession>A0ACD3AEQ8</accession>
<dbReference type="Proteomes" id="UP000308600">
    <property type="component" value="Unassembled WGS sequence"/>
</dbReference>
<evidence type="ECO:0000313" key="1">
    <source>
        <dbReference type="EMBL" id="TFK64125.1"/>
    </source>
</evidence>
<dbReference type="EMBL" id="ML208488">
    <property type="protein sequence ID" value="TFK64125.1"/>
    <property type="molecule type" value="Genomic_DNA"/>
</dbReference>
<proteinExistence type="predicted"/>
<reference evidence="1 2" key="1">
    <citation type="journal article" date="2019" name="Nat. Ecol. Evol.">
        <title>Megaphylogeny resolves global patterns of mushroom evolution.</title>
        <authorList>
            <person name="Varga T."/>
            <person name="Krizsan K."/>
            <person name="Foldi C."/>
            <person name="Dima B."/>
            <person name="Sanchez-Garcia M."/>
            <person name="Sanchez-Ramirez S."/>
            <person name="Szollosi G.J."/>
            <person name="Szarkandi J.G."/>
            <person name="Papp V."/>
            <person name="Albert L."/>
            <person name="Andreopoulos W."/>
            <person name="Angelini C."/>
            <person name="Antonin V."/>
            <person name="Barry K.W."/>
            <person name="Bougher N.L."/>
            <person name="Buchanan P."/>
            <person name="Buyck B."/>
            <person name="Bense V."/>
            <person name="Catcheside P."/>
            <person name="Chovatia M."/>
            <person name="Cooper J."/>
            <person name="Damon W."/>
            <person name="Desjardin D."/>
            <person name="Finy P."/>
            <person name="Geml J."/>
            <person name="Haridas S."/>
            <person name="Hughes K."/>
            <person name="Justo A."/>
            <person name="Karasinski D."/>
            <person name="Kautmanova I."/>
            <person name="Kiss B."/>
            <person name="Kocsube S."/>
            <person name="Kotiranta H."/>
            <person name="LaButti K.M."/>
            <person name="Lechner B.E."/>
            <person name="Liimatainen K."/>
            <person name="Lipzen A."/>
            <person name="Lukacs Z."/>
            <person name="Mihaltcheva S."/>
            <person name="Morgado L.N."/>
            <person name="Niskanen T."/>
            <person name="Noordeloos M.E."/>
            <person name="Ohm R.A."/>
            <person name="Ortiz-Santana B."/>
            <person name="Ovrebo C."/>
            <person name="Racz N."/>
            <person name="Riley R."/>
            <person name="Savchenko A."/>
            <person name="Shiryaev A."/>
            <person name="Soop K."/>
            <person name="Spirin V."/>
            <person name="Szebenyi C."/>
            <person name="Tomsovsky M."/>
            <person name="Tulloss R.E."/>
            <person name="Uehling J."/>
            <person name="Grigoriev I.V."/>
            <person name="Vagvolgyi C."/>
            <person name="Papp T."/>
            <person name="Martin F.M."/>
            <person name="Miettinen O."/>
            <person name="Hibbett D.S."/>
            <person name="Nagy L.G."/>
        </authorList>
    </citation>
    <scope>NUCLEOTIDE SEQUENCE [LARGE SCALE GENOMIC DNA]</scope>
    <source>
        <strain evidence="1 2">NL-1719</strain>
    </source>
</reference>
<evidence type="ECO:0000313" key="2">
    <source>
        <dbReference type="Proteomes" id="UP000308600"/>
    </source>
</evidence>
<keyword evidence="2" id="KW-1185">Reference proteome</keyword>
<protein>
    <submittedName>
        <fullName evidence="1">Uncharacterized protein</fullName>
    </submittedName>
</protein>
<organism evidence="1 2">
    <name type="scientific">Pluteus cervinus</name>
    <dbReference type="NCBI Taxonomy" id="181527"/>
    <lineage>
        <taxon>Eukaryota</taxon>
        <taxon>Fungi</taxon>
        <taxon>Dikarya</taxon>
        <taxon>Basidiomycota</taxon>
        <taxon>Agaricomycotina</taxon>
        <taxon>Agaricomycetes</taxon>
        <taxon>Agaricomycetidae</taxon>
        <taxon>Agaricales</taxon>
        <taxon>Pluteineae</taxon>
        <taxon>Pluteaceae</taxon>
        <taxon>Pluteus</taxon>
    </lineage>
</organism>
<sequence length="462" mass="52629">MASTSTSNLDNIADAQPEGYYLSKKFRSSDADVTFQSSDKVRFHVYKKDLATFSGGFPPAELVIDDRKEIVDLSEGGVVLDFLFSFCRAGRYPDIDTLEIGTLLGLANAAEKYEVYSAVMACKILMKVNLSTHPFEVFLYAAKNQYMDLLDATAIYVLGTPLLQLFRSGISMHMFEAWLRYLEALEPRRKIWIDKATTSIKRKCEAPLCQSARTCLVRELAVQMPSMTDLLKVNRQILAKSLSEAKSYIDIGKGLVILNLLYFFTCPRPYPDLRALDIETLVELRDAAEKYEISGAINACNIAMRTKISTHPLQVFQYAGKYQITDLLDEAAPSLLETPLLEILDLKLPEDYFRAWVSRLKRFTGNEAHELLMEIRYLGQFESERARERWLQYFMFTARQNCQRCTSHQDYIVKRIGIKMPNKTSLIEMSRPLCAKCSCDAFSPDGLEHFFSGAPQKFSTFL</sequence>
<name>A0ACD3AEQ8_9AGAR</name>
<gene>
    <name evidence="1" type="ORF">BDN72DRAFT_901824</name>
</gene>